<accession>A0A975NHL9</accession>
<gene>
    <name evidence="4" type="ORF">KMZ29_08135</name>
</gene>
<dbReference type="EMBL" id="CP076134">
    <property type="protein sequence ID" value="QWG14619.1"/>
    <property type="molecule type" value="Genomic_DNA"/>
</dbReference>
<dbReference type="Proteomes" id="UP000680839">
    <property type="component" value="Chromosome"/>
</dbReference>
<name>A0A975NHL9_9BRAD</name>
<dbReference type="GO" id="GO:0016758">
    <property type="term" value="F:hexosyltransferase activity"/>
    <property type="evidence" value="ECO:0007669"/>
    <property type="project" value="TreeGrafter"/>
</dbReference>
<dbReference type="RefSeq" id="WP_215623227.1">
    <property type="nucleotide sequence ID" value="NZ_CP076134.1"/>
</dbReference>
<dbReference type="AlphaFoldDB" id="A0A975NHL9"/>
<reference evidence="4" key="1">
    <citation type="submission" date="2021-06" db="EMBL/GenBank/DDBJ databases">
        <title>Bradyrhizobium sp. S2-20-1 Genome sequencing.</title>
        <authorList>
            <person name="Jin L."/>
        </authorList>
    </citation>
    <scope>NUCLEOTIDE SEQUENCE</scope>
    <source>
        <strain evidence="4">S2-20-1</strain>
    </source>
</reference>
<sequence length="284" mass="32309">MAFVSGNPMDAGPSCSSQPDTAYPTDGSFESIGVLGTSVACVTYDSALERIKALACEPRATAVCPSNTHILGEARHNPEFARVLARFDLVLPDGMPVVWALNFRGAGLKDRVYGPYFMRHALRNTPRPWRHFFFGDSEECLVELRRVLVQLQPDIEIVGMLSPPFRSFTEADEALFADTINRADPDFVWVALPGVRMEQWIIGNQARYQRGVFLAVGDAFTLLSGRRSFAPFWMQRMGLTWVYRLSKEPLRLGPRYLRYHSIFVSYWLWDILRGRAWKKVRPTI</sequence>
<feature type="region of interest" description="Disordered" evidence="3">
    <location>
        <begin position="1"/>
        <end position="21"/>
    </location>
</feature>
<protein>
    <submittedName>
        <fullName evidence="4">WecB/TagA/CpsF family glycosyltransferase</fullName>
    </submittedName>
</protein>
<organism evidence="4 5">
    <name type="scientific">Bradyrhizobium sediminis</name>
    <dbReference type="NCBI Taxonomy" id="2840469"/>
    <lineage>
        <taxon>Bacteria</taxon>
        <taxon>Pseudomonadati</taxon>
        <taxon>Pseudomonadota</taxon>
        <taxon>Alphaproteobacteria</taxon>
        <taxon>Hyphomicrobiales</taxon>
        <taxon>Nitrobacteraceae</taxon>
        <taxon>Bradyrhizobium</taxon>
    </lineage>
</organism>
<evidence type="ECO:0000313" key="5">
    <source>
        <dbReference type="Proteomes" id="UP000680839"/>
    </source>
</evidence>
<evidence type="ECO:0000256" key="3">
    <source>
        <dbReference type="SAM" id="MobiDB-lite"/>
    </source>
</evidence>
<evidence type="ECO:0000256" key="2">
    <source>
        <dbReference type="ARBA" id="ARBA00022679"/>
    </source>
</evidence>
<dbReference type="PANTHER" id="PTHR34136:SF1">
    <property type="entry name" value="UDP-N-ACETYL-D-MANNOSAMINURONIC ACID TRANSFERASE"/>
    <property type="match status" value="1"/>
</dbReference>
<dbReference type="InterPro" id="IPR004629">
    <property type="entry name" value="WecG_TagA_CpsF"/>
</dbReference>
<proteinExistence type="predicted"/>
<evidence type="ECO:0000256" key="1">
    <source>
        <dbReference type="ARBA" id="ARBA00022676"/>
    </source>
</evidence>
<dbReference type="NCBIfam" id="TIGR00696">
    <property type="entry name" value="wecG_tagA_cpsF"/>
    <property type="match status" value="1"/>
</dbReference>
<evidence type="ECO:0000313" key="4">
    <source>
        <dbReference type="EMBL" id="QWG14619.1"/>
    </source>
</evidence>
<dbReference type="Pfam" id="PF03808">
    <property type="entry name" value="Glyco_tran_WecG"/>
    <property type="match status" value="1"/>
</dbReference>
<dbReference type="CDD" id="cd06533">
    <property type="entry name" value="Glyco_transf_WecG_TagA"/>
    <property type="match status" value="1"/>
</dbReference>
<keyword evidence="2" id="KW-0808">Transferase</keyword>
<keyword evidence="1" id="KW-0328">Glycosyltransferase</keyword>
<dbReference type="PANTHER" id="PTHR34136">
    <property type="match status" value="1"/>
</dbReference>